<sequence>MNSEVMVCLCDWWMHELRMSDWLEGNIVGLMNMCVNFKKCLHLSTRQRATGSVVHTPMDRLLEKTVVETCSLHSAGLFSSPSY</sequence>
<dbReference type="GeneID" id="36346338"/>
<protein>
    <submittedName>
        <fullName evidence="1">Uncharacterized protein</fullName>
    </submittedName>
</protein>
<keyword evidence="2" id="KW-1185">Reference proteome</keyword>
<dbReference type="CTD" id="36346338"/>
<name>W6U0G4_ECHGR</name>
<dbReference type="RefSeq" id="XP_024345709.1">
    <property type="nucleotide sequence ID" value="XM_024499872.1"/>
</dbReference>
<gene>
    <name evidence="1" type="ORF">EGR_10623</name>
</gene>
<dbReference type="Proteomes" id="UP000019149">
    <property type="component" value="Unassembled WGS sequence"/>
</dbReference>
<comment type="caution">
    <text evidence="1">The sequence shown here is derived from an EMBL/GenBank/DDBJ whole genome shotgun (WGS) entry which is preliminary data.</text>
</comment>
<organism evidence="1 2">
    <name type="scientific">Echinococcus granulosus</name>
    <name type="common">Hydatid tapeworm</name>
    <dbReference type="NCBI Taxonomy" id="6210"/>
    <lineage>
        <taxon>Eukaryota</taxon>
        <taxon>Metazoa</taxon>
        <taxon>Spiralia</taxon>
        <taxon>Lophotrochozoa</taxon>
        <taxon>Platyhelminthes</taxon>
        <taxon>Cestoda</taxon>
        <taxon>Eucestoda</taxon>
        <taxon>Cyclophyllidea</taxon>
        <taxon>Taeniidae</taxon>
        <taxon>Echinococcus</taxon>
        <taxon>Echinococcus granulosus group</taxon>
    </lineage>
</organism>
<dbReference type="KEGG" id="egl:EGR_10623"/>
<dbReference type="AlphaFoldDB" id="W6U0G4"/>
<accession>W6U0G4</accession>
<dbReference type="EMBL" id="APAU02000243">
    <property type="protein sequence ID" value="EUB54513.1"/>
    <property type="molecule type" value="Genomic_DNA"/>
</dbReference>
<proteinExistence type="predicted"/>
<reference evidence="1 2" key="1">
    <citation type="journal article" date="2013" name="Nat. Genet.">
        <title>The genome of the hydatid tapeworm Echinococcus granulosus.</title>
        <authorList>
            <person name="Zheng H."/>
            <person name="Zhang W."/>
            <person name="Zhang L."/>
            <person name="Zhang Z."/>
            <person name="Li J."/>
            <person name="Lu G."/>
            <person name="Zhu Y."/>
            <person name="Wang Y."/>
            <person name="Huang Y."/>
            <person name="Liu J."/>
            <person name="Kang H."/>
            <person name="Chen J."/>
            <person name="Wang L."/>
            <person name="Chen A."/>
            <person name="Yu S."/>
            <person name="Gao Z."/>
            <person name="Jin L."/>
            <person name="Gu W."/>
            <person name="Wang Z."/>
            <person name="Zhao L."/>
            <person name="Shi B."/>
            <person name="Wen H."/>
            <person name="Lin R."/>
            <person name="Jones M.K."/>
            <person name="Brejova B."/>
            <person name="Vinar T."/>
            <person name="Zhao G."/>
            <person name="McManus D.P."/>
            <person name="Chen Z."/>
            <person name="Zhou Y."/>
            <person name="Wang S."/>
        </authorList>
    </citation>
    <scope>NUCLEOTIDE SEQUENCE [LARGE SCALE GENOMIC DNA]</scope>
</reference>
<evidence type="ECO:0000313" key="1">
    <source>
        <dbReference type="EMBL" id="EUB54513.1"/>
    </source>
</evidence>
<evidence type="ECO:0000313" key="2">
    <source>
        <dbReference type="Proteomes" id="UP000019149"/>
    </source>
</evidence>